<evidence type="ECO:0000256" key="3">
    <source>
        <dbReference type="ARBA" id="ARBA00022953"/>
    </source>
</evidence>
<dbReference type="PROSITE" id="PS50507">
    <property type="entry name" value="RDRP_SSRNA_POS"/>
    <property type="match status" value="1"/>
</dbReference>
<dbReference type="GO" id="GO:0003723">
    <property type="term" value="F:RNA binding"/>
    <property type="evidence" value="ECO:0007669"/>
    <property type="project" value="InterPro"/>
</dbReference>
<keyword evidence="3" id="KW-0693">Viral RNA replication</keyword>
<dbReference type="GO" id="GO:0006351">
    <property type="term" value="P:DNA-templated transcription"/>
    <property type="evidence" value="ECO:0007669"/>
    <property type="project" value="InterPro"/>
</dbReference>
<dbReference type="InterPro" id="IPR043128">
    <property type="entry name" value="Rev_trsase/Diguanyl_cyclase"/>
</dbReference>
<dbReference type="InterPro" id="IPR007094">
    <property type="entry name" value="RNA-dir_pol_PSvirus"/>
</dbReference>
<feature type="domain" description="RdRp catalytic" evidence="5">
    <location>
        <begin position="249"/>
        <end position="368"/>
    </location>
</feature>
<dbReference type="GO" id="GO:0039694">
    <property type="term" value="P:viral RNA genome replication"/>
    <property type="evidence" value="ECO:0007669"/>
    <property type="project" value="InterPro"/>
</dbReference>
<evidence type="ECO:0000259" key="5">
    <source>
        <dbReference type="PROSITE" id="PS50507"/>
    </source>
</evidence>
<dbReference type="SUPFAM" id="SSF56672">
    <property type="entry name" value="DNA/RNA polymerases"/>
    <property type="match status" value="1"/>
</dbReference>
<evidence type="ECO:0000313" key="6">
    <source>
        <dbReference type="EMBL" id="APG78229.1"/>
    </source>
</evidence>
<dbReference type="InterPro" id="IPR001205">
    <property type="entry name" value="RNA-dir_pol_C"/>
</dbReference>
<name>A0A1L3KLN2_9VIRU</name>
<dbReference type="Gene3D" id="3.30.70.270">
    <property type="match status" value="1"/>
</dbReference>
<keyword evidence="2" id="KW-0548">Nucleotidyltransferase</keyword>
<dbReference type="Pfam" id="PF00680">
    <property type="entry name" value="RdRP_1"/>
    <property type="match status" value="1"/>
</dbReference>
<proteinExistence type="predicted"/>
<organism evidence="6">
    <name type="scientific">Hubei partiti-like virus 57</name>
    <dbReference type="NCBI Taxonomy" id="1923066"/>
    <lineage>
        <taxon>Viruses</taxon>
        <taxon>Riboviria</taxon>
    </lineage>
</organism>
<evidence type="ECO:0000256" key="1">
    <source>
        <dbReference type="ARBA" id="ARBA00022679"/>
    </source>
</evidence>
<protein>
    <submittedName>
        <fullName evidence="6">RdRp</fullName>
    </submittedName>
</protein>
<sequence length="504" mass="57717">MAKSIRTSSPFMKKSEVDRPTFNTLRFLTRIRPHPLQRDNFLVDPYVKESMNDLLGFDPEEVLGGYTRSFYTLEGHYFNLWNYDRVIVPRPRDEILDEAVRISSEIFQLEEPVYSISWDNLENVPFIKSSSAGWGYHGKKGDSNNHQTAIRRAVGSLHAWLTGYRSDGTAFRYAPDLAFTRTQLGSIYNPKVRHVWGAAFENILLEGLTASPLIRAYEKKGEPIPIGVHIYKRLPSIIHTTLYSNEEKRTGIGTDLKSFDSCAQPWIIDEAFNILRKNIIFNHPLEEAAFNYSQYHFKTRPVVMPDGRMWLKFLGIPSGSYFTQLIGSIINHIITTYAQLRVYGKPFKTWCLGDDSIFGIPKDLDPDPDVTKFITPMSDLGFILHPDKTIKSEHPDELEYLGHTARGTKVSREMATTLRLALYPEYPVDGPAISLSRVRGLVLDSGLNSWPIIELNDYMTAKYGQLPEFDELEFAPEDKNWMHSVVGRSFRPSDIDLIKAWTFT</sequence>
<dbReference type="EMBL" id="KX884116">
    <property type="protein sequence ID" value="APG78229.1"/>
    <property type="molecule type" value="Genomic_RNA"/>
</dbReference>
<accession>A0A1L3KLN2</accession>
<feature type="domain" description="PAS" evidence="4">
    <location>
        <begin position="46"/>
        <end position="64"/>
    </location>
</feature>
<dbReference type="InterPro" id="IPR000014">
    <property type="entry name" value="PAS"/>
</dbReference>
<dbReference type="InterPro" id="IPR043502">
    <property type="entry name" value="DNA/RNA_pol_sf"/>
</dbReference>
<dbReference type="PROSITE" id="PS50112">
    <property type="entry name" value="PAS"/>
    <property type="match status" value="1"/>
</dbReference>
<evidence type="ECO:0000259" key="4">
    <source>
        <dbReference type="PROSITE" id="PS50112"/>
    </source>
</evidence>
<evidence type="ECO:0000256" key="2">
    <source>
        <dbReference type="ARBA" id="ARBA00022695"/>
    </source>
</evidence>
<reference evidence="6" key="1">
    <citation type="journal article" date="2016" name="Nature">
        <title>Redefining the invertebrate RNA virosphere.</title>
        <authorList>
            <person name="Shi M."/>
            <person name="Lin X.D."/>
            <person name="Tian J.H."/>
            <person name="Chen L.J."/>
            <person name="Chen X."/>
            <person name="Li C.X."/>
            <person name="Qin X.C."/>
            <person name="Li J."/>
            <person name="Cao J.P."/>
            <person name="Eden J.S."/>
            <person name="Buchmann J."/>
            <person name="Wang W."/>
            <person name="Xu J."/>
            <person name="Holmes E.C."/>
            <person name="Zhang Y.Z."/>
        </authorList>
    </citation>
    <scope>NUCLEOTIDE SEQUENCE</scope>
    <source>
        <strain evidence="6">QTM22037</strain>
    </source>
</reference>
<keyword evidence="1" id="KW-0808">Transferase</keyword>
<dbReference type="GO" id="GO:0003968">
    <property type="term" value="F:RNA-directed RNA polymerase activity"/>
    <property type="evidence" value="ECO:0007669"/>
    <property type="project" value="InterPro"/>
</dbReference>